<feature type="signal peptide" evidence="1">
    <location>
        <begin position="1"/>
        <end position="25"/>
    </location>
</feature>
<accession>A0A098S3V3</accession>
<dbReference type="EMBL" id="JPOS01000078">
    <property type="protein sequence ID" value="KGE86513.1"/>
    <property type="molecule type" value="Genomic_DNA"/>
</dbReference>
<dbReference type="STRING" id="1524460.IX84_21015"/>
<name>A0A098S3V3_9BACT</name>
<keyword evidence="4" id="KW-1185">Reference proteome</keyword>
<feature type="chain" id="PRO_5001939839" description="Secretion system C-terminal sorting domain-containing protein" evidence="1">
    <location>
        <begin position="26"/>
        <end position="484"/>
    </location>
</feature>
<dbReference type="NCBIfam" id="TIGR04183">
    <property type="entry name" value="Por_Secre_tail"/>
    <property type="match status" value="1"/>
</dbReference>
<dbReference type="InterPro" id="IPR029058">
    <property type="entry name" value="AB_hydrolase_fold"/>
</dbReference>
<dbReference type="Pfam" id="PF18962">
    <property type="entry name" value="Por_Secre_tail"/>
    <property type="match status" value="1"/>
</dbReference>
<dbReference type="PANTHER" id="PTHR34853:SF1">
    <property type="entry name" value="LIPASE 5"/>
    <property type="match status" value="1"/>
</dbReference>
<evidence type="ECO:0000313" key="4">
    <source>
        <dbReference type="Proteomes" id="UP000029736"/>
    </source>
</evidence>
<dbReference type="PANTHER" id="PTHR34853">
    <property type="match status" value="1"/>
</dbReference>
<dbReference type="Gene3D" id="1.10.260.160">
    <property type="match status" value="1"/>
</dbReference>
<organism evidence="3 4">
    <name type="scientific">Phaeodactylibacter xiamenensis</name>
    <dbReference type="NCBI Taxonomy" id="1524460"/>
    <lineage>
        <taxon>Bacteria</taxon>
        <taxon>Pseudomonadati</taxon>
        <taxon>Bacteroidota</taxon>
        <taxon>Saprospiria</taxon>
        <taxon>Saprospirales</taxon>
        <taxon>Haliscomenobacteraceae</taxon>
        <taxon>Phaeodactylibacter</taxon>
    </lineage>
</organism>
<evidence type="ECO:0000313" key="3">
    <source>
        <dbReference type="EMBL" id="KGE86513.1"/>
    </source>
</evidence>
<dbReference type="GO" id="GO:0004806">
    <property type="term" value="F:triacylglycerol lipase activity"/>
    <property type="evidence" value="ECO:0007669"/>
    <property type="project" value="InterPro"/>
</dbReference>
<evidence type="ECO:0000256" key="1">
    <source>
        <dbReference type="SAM" id="SignalP"/>
    </source>
</evidence>
<evidence type="ECO:0000259" key="2">
    <source>
        <dbReference type="Pfam" id="PF18962"/>
    </source>
</evidence>
<dbReference type="InterPro" id="IPR026444">
    <property type="entry name" value="Secre_tail"/>
</dbReference>
<protein>
    <recommendedName>
        <fullName evidence="2">Secretion system C-terminal sorting domain-containing protein</fullName>
    </recommendedName>
</protein>
<dbReference type="SUPFAM" id="SSF53474">
    <property type="entry name" value="alpha/beta-Hydrolases"/>
    <property type="match status" value="1"/>
</dbReference>
<feature type="domain" description="Secretion system C-terminal sorting" evidence="2">
    <location>
        <begin position="411"/>
        <end position="478"/>
    </location>
</feature>
<proteinExistence type="predicted"/>
<dbReference type="Proteomes" id="UP000029736">
    <property type="component" value="Unassembled WGS sequence"/>
</dbReference>
<gene>
    <name evidence="3" type="ORF">IX84_21015</name>
</gene>
<dbReference type="RefSeq" id="WP_044224917.1">
    <property type="nucleotide sequence ID" value="NZ_JBKAGJ010000025.1"/>
</dbReference>
<dbReference type="GO" id="GO:0016042">
    <property type="term" value="P:lipid catabolic process"/>
    <property type="evidence" value="ECO:0007669"/>
    <property type="project" value="InterPro"/>
</dbReference>
<keyword evidence="1" id="KW-0732">Signal</keyword>
<reference evidence="3 4" key="1">
    <citation type="journal article" date="2014" name="Int. J. Syst. Evol. Microbiol.">
        <title>Phaeodactylibacter xiamenensis gen. nov., sp. nov., a member of the family Saprospiraceae isolated from the marine alga Phaeodactylum tricornutum.</title>
        <authorList>
            <person name="Chen Z.Jr."/>
            <person name="Lei X."/>
            <person name="Lai Q."/>
            <person name="Li Y."/>
            <person name="Zhang B."/>
            <person name="Zhang J."/>
            <person name="Zhang H."/>
            <person name="Yang L."/>
            <person name="Zheng W."/>
            <person name="Tian Y."/>
            <person name="Yu Z."/>
            <person name="Xu H.Jr."/>
            <person name="Zheng T."/>
        </authorList>
    </citation>
    <scope>NUCLEOTIDE SEQUENCE [LARGE SCALE GENOMIC DNA]</scope>
    <source>
        <strain evidence="3 4">KD52</strain>
    </source>
</reference>
<comment type="caution">
    <text evidence="3">The sequence shown here is derived from an EMBL/GenBank/DDBJ whole genome shotgun (WGS) entry which is preliminary data.</text>
</comment>
<dbReference type="InterPro" id="IPR005152">
    <property type="entry name" value="Lipase_secreted"/>
</dbReference>
<dbReference type="Gene3D" id="3.40.50.1820">
    <property type="entry name" value="alpha/beta hydrolase"/>
    <property type="match status" value="1"/>
</dbReference>
<dbReference type="AlphaFoldDB" id="A0A098S3V3"/>
<sequence length="484" mass="52760">MNTFNHYLKYLCLSALLLLSQAALAQDLVDFEFKGSQTLAQMQAQYGFLMQNGIEYYKIRYTTPDINGVTDTASGLIVLPVREAEFQYPLLCYMHGTVDSKTDVPSNLAGGWELAAAWGGLGYVAAAPDFLGLGDSRGFHPYVHADTEASAGIDMLFAARAFCESEGPALNDQLFVTGYSQGGHAAAAVHRELEANYTDEFTVTASAPMSGPYSISGAMRSALLSDEPYFYQGYLAYTALSYNEAYGLFDSVEAYFKPPYAEPIEQFYQGAITLSTLNSTLIDLLNTNEGAPIPRYMLQDSLLTALEDENSDHPILQALEANDVYDWAPQAPTRLYYCTADDQVAFTNSILADSVMNANGAPDVLAVDAGTTLNHTECIQPATVAGAIFFLGYRELISNTSVFTPDWNLRVFPNPVSNILHLRELPSGTTLQLMNTNGQIMFEQIAAGPTAELKMSPYPAGLYLLKINTPTGSSTVKVLRTTNR</sequence>
<dbReference type="OrthoDB" id="4857813at2"/>